<organism evidence="2 3">
    <name type="scientific">Bremerella volcania</name>
    <dbReference type="NCBI Taxonomy" id="2527984"/>
    <lineage>
        <taxon>Bacteria</taxon>
        <taxon>Pseudomonadati</taxon>
        <taxon>Planctomycetota</taxon>
        <taxon>Planctomycetia</taxon>
        <taxon>Pirellulales</taxon>
        <taxon>Pirellulaceae</taxon>
        <taxon>Bremerella</taxon>
    </lineage>
</organism>
<dbReference type="OrthoDB" id="8265259at2"/>
<reference evidence="3" key="1">
    <citation type="submission" date="2019-02" db="EMBL/GenBank/DDBJ databases">
        <title>Deep-cultivation of Planctomycetes and their phenomic and genomic characterization uncovers novel biology.</title>
        <authorList>
            <person name="Wiegand S."/>
            <person name="Jogler M."/>
            <person name="Boedeker C."/>
            <person name="Pinto D."/>
            <person name="Vollmers J."/>
            <person name="Rivas-Marin E."/>
            <person name="Kohn T."/>
            <person name="Peeters S.H."/>
            <person name="Heuer A."/>
            <person name="Rast P."/>
            <person name="Oberbeckmann S."/>
            <person name="Bunk B."/>
            <person name="Jeske O."/>
            <person name="Meyerdierks A."/>
            <person name="Storesund J.E."/>
            <person name="Kallscheuer N."/>
            <person name="Luecker S."/>
            <person name="Lage O.M."/>
            <person name="Pohl T."/>
            <person name="Merkel B.J."/>
            <person name="Hornburger P."/>
            <person name="Mueller R.-W."/>
            <person name="Bruemmer F."/>
            <person name="Labrenz M."/>
            <person name="Spormann A.M."/>
            <person name="Op den Camp H."/>
            <person name="Overmann J."/>
            <person name="Amann R."/>
            <person name="Jetten M.S.M."/>
            <person name="Mascher T."/>
            <person name="Medema M.H."/>
            <person name="Devos D.P."/>
            <person name="Kaster A.-K."/>
            <person name="Ovreas L."/>
            <person name="Rohde M."/>
            <person name="Galperin M.Y."/>
            <person name="Jogler C."/>
        </authorList>
    </citation>
    <scope>NUCLEOTIDE SEQUENCE [LARGE SCALE GENOMIC DNA]</scope>
    <source>
        <strain evidence="3">Pan97</strain>
    </source>
</reference>
<sequence length="151" mass="16118">MSTSSTNFAIADLPGLGEKTPIFELPSDALAQVKAEARYLPLRESEHIGTHASAGEVLIFCVAGKLDAKVHQHHHVLEPNQLLHVPAGCPFRLEARVDSAVLVTSLAAKSNLSNGTIASHSSSVHRDDEVQEALEESFPASDPPSYNSTIT</sequence>
<dbReference type="KEGG" id="bvo:Pan97_34030"/>
<dbReference type="InterPro" id="IPR011051">
    <property type="entry name" value="RmlC_Cupin_sf"/>
</dbReference>
<dbReference type="Gene3D" id="2.60.120.10">
    <property type="entry name" value="Jelly Rolls"/>
    <property type="match status" value="1"/>
</dbReference>
<proteinExistence type="predicted"/>
<accession>A0A518CAV0</accession>
<dbReference type="Proteomes" id="UP000318626">
    <property type="component" value="Chromosome"/>
</dbReference>
<gene>
    <name evidence="2" type="ORF">Pan97_34030</name>
</gene>
<evidence type="ECO:0008006" key="4">
    <source>
        <dbReference type="Google" id="ProtNLM"/>
    </source>
</evidence>
<evidence type="ECO:0000256" key="1">
    <source>
        <dbReference type="SAM" id="MobiDB-lite"/>
    </source>
</evidence>
<dbReference type="RefSeq" id="WP_144974408.1">
    <property type="nucleotide sequence ID" value="NZ_CP036289.1"/>
</dbReference>
<name>A0A518CAV0_9BACT</name>
<evidence type="ECO:0000313" key="2">
    <source>
        <dbReference type="EMBL" id="QDU76355.1"/>
    </source>
</evidence>
<protein>
    <recommendedName>
        <fullName evidence="4">Cupin domain protein</fullName>
    </recommendedName>
</protein>
<feature type="region of interest" description="Disordered" evidence="1">
    <location>
        <begin position="115"/>
        <end position="151"/>
    </location>
</feature>
<evidence type="ECO:0000313" key="3">
    <source>
        <dbReference type="Proteomes" id="UP000318626"/>
    </source>
</evidence>
<dbReference type="AlphaFoldDB" id="A0A518CAV0"/>
<dbReference type="EMBL" id="CP036289">
    <property type="protein sequence ID" value="QDU76355.1"/>
    <property type="molecule type" value="Genomic_DNA"/>
</dbReference>
<dbReference type="InterPro" id="IPR014710">
    <property type="entry name" value="RmlC-like_jellyroll"/>
</dbReference>
<keyword evidence="3" id="KW-1185">Reference proteome</keyword>
<dbReference type="SUPFAM" id="SSF51182">
    <property type="entry name" value="RmlC-like cupins"/>
    <property type="match status" value="1"/>
</dbReference>